<evidence type="ECO:0000256" key="2">
    <source>
        <dbReference type="SAM" id="MobiDB-lite"/>
    </source>
</evidence>
<gene>
    <name evidence="4" type="ORF">GWI33_017411</name>
</gene>
<sequence>MITAWLTIFTLALTVKLSRETNDLLNLFRPKSNLPPELNDFLLEVQNHKKDFAFIRNVVTQRKRNEKKFSENNILVEDNNENLNDLQNEINLLHNINKEEGGNLNNKNTPAATTKKSFKYSKYLHSPIRLRRELDLNVDHKSSAGVINRPGIRNSLNDKNKYQAESTYERNDDKSQQKISDIKKKREIEISIKSDGRVIKKIDENENGPKSVILNIKTGTDGTDCASTRSFSSNGGLGRVQTMINIIQQPNTTPLSPNDFSYIPSIDSNADQNKNPAAPINPISSNAMLNPQPYAANNLDTYQSQNDKTSGASRAVNNVSKKMENNKGKSNNHMEKTIDTALNNQYDLDEHPKEGEPGIRKKMKSEDDYSDEEDAVFDKSTKRRKINRTIDQDNDDEYNYSEISNGTLPWPLIENVNEQAANLKEQSKASAITGVHGGKNTHLKKRPYKKKPKDQYIKRENRNAVHKIKLAKTLNRNKDNKSKHSKYADEKAQKHKKLKHKYIDRPLSSQQKQDIFLRYNPEFQRFPRFLQDENRYRNVMEKRAMENPRYFHNTYDRFPISNDYFIKPKRGEFVKREEEETTTQGKKQTETEEAVSESSASNLAEEAATIPESESNPDQGSTMGNRQKFEQPNGNAADTATLPPAAKDILETAESDLFENTTLPGLLAVDNNNPQIQNKTNNMITPLIFTTNADDLTEGTECSAEPGARQEKFTPCPDENLNHSSVTMTSILPIISEDVTLLRTNISKEDYIDLNEIIGGSLPKDIVSQSLSNAKGSIRKGLNVKRYNTNIQLSGYNNSLETKMILDEMSNLMMKLKYHTSCQQLTPDLKLYLKIITRNEMDSVLDKVKDMEDVDLDEHQSSYLFHSGETESLPSKATVMKQLLAKFNALPDNCKERAEPVKEYIESHLAMIDNASGRNASSQAPAPKEHTKTKKEINELDRGNEDNLENQVIVEGLSNSNANANEVIEDIKKDKRETNEVSYDQDISTSTSQQYGRLAEAVRKMRNRRENEKRINQIYGKAKRSPKNDQELAGNHGFESPLLINY</sequence>
<feature type="compositionally biased region" description="Basic and acidic residues" evidence="2">
    <location>
        <begin position="477"/>
        <end position="492"/>
    </location>
</feature>
<protein>
    <submittedName>
        <fullName evidence="4">Uncharacterized protein</fullName>
    </submittedName>
</protein>
<feature type="compositionally biased region" description="Basic and acidic residues" evidence="2">
    <location>
        <begin position="321"/>
        <end position="338"/>
    </location>
</feature>
<evidence type="ECO:0000313" key="4">
    <source>
        <dbReference type="EMBL" id="KAF7284932.1"/>
    </source>
</evidence>
<feature type="compositionally biased region" description="Polar residues" evidence="2">
    <location>
        <begin position="302"/>
        <end position="320"/>
    </location>
</feature>
<feature type="compositionally biased region" description="Polar residues" evidence="2">
    <location>
        <begin position="612"/>
        <end position="638"/>
    </location>
</feature>
<feature type="region of interest" description="Disordered" evidence="2">
    <location>
        <begin position="302"/>
        <end position="376"/>
    </location>
</feature>
<evidence type="ECO:0000313" key="5">
    <source>
        <dbReference type="Proteomes" id="UP000625711"/>
    </source>
</evidence>
<comment type="caution">
    <text evidence="4">The sequence shown here is derived from an EMBL/GenBank/DDBJ whole genome shotgun (WGS) entry which is preliminary data.</text>
</comment>
<name>A0A834ITT2_RHYFE</name>
<keyword evidence="1" id="KW-0175">Coiled coil</keyword>
<feature type="chain" id="PRO_5032752925" evidence="3">
    <location>
        <begin position="19"/>
        <end position="1046"/>
    </location>
</feature>
<keyword evidence="5" id="KW-1185">Reference proteome</keyword>
<dbReference type="OrthoDB" id="8035982at2759"/>
<dbReference type="AlphaFoldDB" id="A0A834ITT2"/>
<feature type="region of interest" description="Disordered" evidence="2">
    <location>
        <begin position="699"/>
        <end position="721"/>
    </location>
</feature>
<feature type="signal peptide" evidence="3">
    <location>
        <begin position="1"/>
        <end position="18"/>
    </location>
</feature>
<feature type="region of interest" description="Disordered" evidence="2">
    <location>
        <begin position="434"/>
        <end position="454"/>
    </location>
</feature>
<feature type="region of interest" description="Disordered" evidence="2">
    <location>
        <begin position="916"/>
        <end position="945"/>
    </location>
</feature>
<feature type="compositionally biased region" description="Low complexity" evidence="2">
    <location>
        <begin position="596"/>
        <end position="609"/>
    </location>
</feature>
<proteinExistence type="predicted"/>
<feature type="region of interest" description="Disordered" evidence="2">
    <location>
        <begin position="575"/>
        <end position="641"/>
    </location>
</feature>
<organism evidence="4 5">
    <name type="scientific">Rhynchophorus ferrugineus</name>
    <name type="common">Red palm weevil</name>
    <name type="synonym">Curculio ferrugineus</name>
    <dbReference type="NCBI Taxonomy" id="354439"/>
    <lineage>
        <taxon>Eukaryota</taxon>
        <taxon>Metazoa</taxon>
        <taxon>Ecdysozoa</taxon>
        <taxon>Arthropoda</taxon>
        <taxon>Hexapoda</taxon>
        <taxon>Insecta</taxon>
        <taxon>Pterygota</taxon>
        <taxon>Neoptera</taxon>
        <taxon>Endopterygota</taxon>
        <taxon>Coleoptera</taxon>
        <taxon>Polyphaga</taxon>
        <taxon>Cucujiformia</taxon>
        <taxon>Curculionidae</taxon>
        <taxon>Dryophthorinae</taxon>
        <taxon>Rhynchophorus</taxon>
    </lineage>
</organism>
<dbReference type="Proteomes" id="UP000625711">
    <property type="component" value="Unassembled WGS sequence"/>
</dbReference>
<feature type="compositionally biased region" description="Basic and acidic residues" evidence="2">
    <location>
        <begin position="927"/>
        <end position="945"/>
    </location>
</feature>
<feature type="compositionally biased region" description="Basic residues" evidence="2">
    <location>
        <begin position="439"/>
        <end position="452"/>
    </location>
</feature>
<feature type="region of interest" description="Disordered" evidence="2">
    <location>
        <begin position="477"/>
        <end position="498"/>
    </location>
</feature>
<feature type="compositionally biased region" description="Basic and acidic residues" evidence="2">
    <location>
        <begin position="348"/>
        <end position="367"/>
    </location>
</feature>
<accession>A0A834ITT2</accession>
<evidence type="ECO:0000256" key="1">
    <source>
        <dbReference type="SAM" id="Coils"/>
    </source>
</evidence>
<evidence type="ECO:0000256" key="3">
    <source>
        <dbReference type="SAM" id="SignalP"/>
    </source>
</evidence>
<feature type="coiled-coil region" evidence="1">
    <location>
        <begin position="954"/>
        <end position="981"/>
    </location>
</feature>
<reference evidence="4" key="1">
    <citation type="submission" date="2020-08" db="EMBL/GenBank/DDBJ databases">
        <title>Genome sequencing and assembly of the red palm weevil Rhynchophorus ferrugineus.</title>
        <authorList>
            <person name="Dias G.B."/>
            <person name="Bergman C.M."/>
            <person name="Manee M."/>
        </authorList>
    </citation>
    <scope>NUCLEOTIDE SEQUENCE</scope>
    <source>
        <strain evidence="4">AA-2017</strain>
        <tissue evidence="4">Whole larva</tissue>
    </source>
</reference>
<feature type="region of interest" description="Disordered" evidence="2">
    <location>
        <begin position="1019"/>
        <end position="1046"/>
    </location>
</feature>
<keyword evidence="3" id="KW-0732">Signal</keyword>
<dbReference type="EMBL" id="JAACXV010000065">
    <property type="protein sequence ID" value="KAF7284932.1"/>
    <property type="molecule type" value="Genomic_DNA"/>
</dbReference>